<evidence type="ECO:0000313" key="2">
    <source>
        <dbReference type="Proteomes" id="UP000054321"/>
    </source>
</evidence>
<dbReference type="HOGENOM" id="CLU_085773_0_0_1"/>
<dbReference type="OrthoDB" id="265717at2759"/>
<reference evidence="1 2" key="1">
    <citation type="submission" date="2014-04" db="EMBL/GenBank/DDBJ databases">
        <authorList>
            <consortium name="DOE Joint Genome Institute"/>
            <person name="Kuo A."/>
            <person name="Martino E."/>
            <person name="Perotto S."/>
            <person name="Kohler A."/>
            <person name="Nagy L.G."/>
            <person name="Floudas D."/>
            <person name="Copeland A."/>
            <person name="Barry K.W."/>
            <person name="Cichocki N."/>
            <person name="Veneault-Fourrey C."/>
            <person name="LaButti K."/>
            <person name="Lindquist E.A."/>
            <person name="Lipzen A."/>
            <person name="Lundell T."/>
            <person name="Morin E."/>
            <person name="Murat C."/>
            <person name="Sun H."/>
            <person name="Tunlid A."/>
            <person name="Henrissat B."/>
            <person name="Grigoriev I.V."/>
            <person name="Hibbett D.S."/>
            <person name="Martin F."/>
            <person name="Nordberg H.P."/>
            <person name="Cantor M.N."/>
            <person name="Hua S.X."/>
        </authorList>
    </citation>
    <scope>NUCLEOTIDE SEQUENCE [LARGE SCALE GENOMIC DNA]</scope>
    <source>
        <strain evidence="1 2">Zn</strain>
    </source>
</reference>
<feature type="non-terminal residue" evidence="1">
    <location>
        <position position="256"/>
    </location>
</feature>
<dbReference type="InParanoid" id="A0A0C3E0L8"/>
<dbReference type="EMBL" id="KN832870">
    <property type="protein sequence ID" value="KIN07868.1"/>
    <property type="molecule type" value="Genomic_DNA"/>
</dbReference>
<evidence type="ECO:0000313" key="1">
    <source>
        <dbReference type="EMBL" id="KIN07868.1"/>
    </source>
</evidence>
<sequence length="256" mass="27846">MPVCTLHLLSLAPSTDIPKFLDAIHASGTKPLTIARVVRWIILPSHTSTDTLLAQNIHWDILLSLPATTPLPSSLQSHIAHQWSVKAGVPSRLLSDFESKNQRLLNPPNGGVPALTGSLDRPRVAESTQSLELNPGLQQWIQEFGAGEGKGAVSMLNLLAFKPGKKEQYLEYGKEFARRVGSRRGGLAKIVGSVVPAAEGEEVGKGGEGWDEIALAHYPSIIHFADMLASEDYQEVNHKYRVGSLKDTFILCTTEI</sequence>
<dbReference type="PANTHER" id="PTHR40257:SF1">
    <property type="entry name" value="DUF1330 DOMAIN-CONTAINING PROTEIN"/>
    <property type="match status" value="1"/>
</dbReference>
<proteinExistence type="predicted"/>
<accession>A0A0C3E0L8</accession>
<name>A0A0C3E0L8_OIDMZ</name>
<dbReference type="PANTHER" id="PTHR40257">
    <property type="match status" value="1"/>
</dbReference>
<organism evidence="1 2">
    <name type="scientific">Oidiodendron maius (strain Zn)</name>
    <dbReference type="NCBI Taxonomy" id="913774"/>
    <lineage>
        <taxon>Eukaryota</taxon>
        <taxon>Fungi</taxon>
        <taxon>Dikarya</taxon>
        <taxon>Ascomycota</taxon>
        <taxon>Pezizomycotina</taxon>
        <taxon>Leotiomycetes</taxon>
        <taxon>Leotiomycetes incertae sedis</taxon>
        <taxon>Myxotrichaceae</taxon>
        <taxon>Oidiodendron</taxon>
    </lineage>
</organism>
<dbReference type="Proteomes" id="UP000054321">
    <property type="component" value="Unassembled WGS sequence"/>
</dbReference>
<dbReference type="Gene3D" id="3.30.70.100">
    <property type="match status" value="1"/>
</dbReference>
<protein>
    <recommendedName>
        <fullName evidence="3">DUF1330 domain-containing protein</fullName>
    </recommendedName>
</protein>
<gene>
    <name evidence="1" type="ORF">OIDMADRAFT_186835</name>
</gene>
<reference evidence="2" key="2">
    <citation type="submission" date="2015-01" db="EMBL/GenBank/DDBJ databases">
        <title>Evolutionary Origins and Diversification of the Mycorrhizal Mutualists.</title>
        <authorList>
            <consortium name="DOE Joint Genome Institute"/>
            <consortium name="Mycorrhizal Genomics Consortium"/>
            <person name="Kohler A."/>
            <person name="Kuo A."/>
            <person name="Nagy L.G."/>
            <person name="Floudas D."/>
            <person name="Copeland A."/>
            <person name="Barry K.W."/>
            <person name="Cichocki N."/>
            <person name="Veneault-Fourrey C."/>
            <person name="LaButti K."/>
            <person name="Lindquist E.A."/>
            <person name="Lipzen A."/>
            <person name="Lundell T."/>
            <person name="Morin E."/>
            <person name="Murat C."/>
            <person name="Riley R."/>
            <person name="Ohm R."/>
            <person name="Sun H."/>
            <person name="Tunlid A."/>
            <person name="Henrissat B."/>
            <person name="Grigoriev I.V."/>
            <person name="Hibbett D.S."/>
            <person name="Martin F."/>
        </authorList>
    </citation>
    <scope>NUCLEOTIDE SEQUENCE [LARGE SCALE GENOMIC DNA]</scope>
    <source>
        <strain evidence="2">Zn</strain>
    </source>
</reference>
<dbReference type="AlphaFoldDB" id="A0A0C3E0L8"/>
<keyword evidence="2" id="KW-1185">Reference proteome</keyword>
<evidence type="ECO:0008006" key="3">
    <source>
        <dbReference type="Google" id="ProtNLM"/>
    </source>
</evidence>